<reference evidence="2" key="1">
    <citation type="submission" date="2022-11" db="UniProtKB">
        <authorList>
            <consortium name="WormBaseParasite"/>
        </authorList>
    </citation>
    <scope>IDENTIFICATION</scope>
</reference>
<protein>
    <submittedName>
        <fullName evidence="2">Uncharacterized protein</fullName>
    </submittedName>
</protein>
<dbReference type="Proteomes" id="UP000887579">
    <property type="component" value="Unplaced"/>
</dbReference>
<proteinExistence type="predicted"/>
<evidence type="ECO:0000313" key="1">
    <source>
        <dbReference type="Proteomes" id="UP000887579"/>
    </source>
</evidence>
<name>A0AC34GHD3_9BILA</name>
<accession>A0AC34GHD3</accession>
<evidence type="ECO:0000313" key="2">
    <source>
        <dbReference type="WBParaSite" id="ES5_v2.g29071.t1"/>
    </source>
</evidence>
<organism evidence="1 2">
    <name type="scientific">Panagrolaimus sp. ES5</name>
    <dbReference type="NCBI Taxonomy" id="591445"/>
    <lineage>
        <taxon>Eukaryota</taxon>
        <taxon>Metazoa</taxon>
        <taxon>Ecdysozoa</taxon>
        <taxon>Nematoda</taxon>
        <taxon>Chromadorea</taxon>
        <taxon>Rhabditida</taxon>
        <taxon>Tylenchina</taxon>
        <taxon>Panagrolaimomorpha</taxon>
        <taxon>Panagrolaimoidea</taxon>
        <taxon>Panagrolaimidae</taxon>
        <taxon>Panagrolaimus</taxon>
    </lineage>
</organism>
<sequence length="200" mass="20915">NPRSSGFPTAVSPAIPPPAASRRQSISNVLLPSTRTGREVTPRPSESNLATARSDPALRTARGGRAISPAPPSSGYHTAISAATPPPPASRRQSISNVYLPSTRTGREVTPRPSESRLVTARSDPARTGRGVSPTPRSSGYPTAVATTPSRQSNVQLPSTRTGRDVTPPGSFRQQQPSVATGVSDKSTRTARENSPLLPP</sequence>
<dbReference type="WBParaSite" id="ES5_v2.g29071.t1">
    <property type="protein sequence ID" value="ES5_v2.g29071.t1"/>
    <property type="gene ID" value="ES5_v2.g29071"/>
</dbReference>